<organism evidence="1 2">
    <name type="scientific">Kribbella pratensis</name>
    <dbReference type="NCBI Taxonomy" id="2512112"/>
    <lineage>
        <taxon>Bacteria</taxon>
        <taxon>Bacillati</taxon>
        <taxon>Actinomycetota</taxon>
        <taxon>Actinomycetes</taxon>
        <taxon>Propionibacteriales</taxon>
        <taxon>Kribbellaceae</taxon>
        <taxon>Kribbella</taxon>
    </lineage>
</organism>
<proteinExistence type="predicted"/>
<sequence>MLERFCATFRMTDGSVNSGEKASGGTPPQMVRARLGGCSFEHGLYRVHTDASAEAAAQFTDAAFPEFRGRFDYLGFDWLGRQFAADNKRGAGADPEVMMLEPETGEALEIPVPVSAFHDDELVEYTDEALASSFNAEWMAGHESALRLDQCAGYRVPLFLGGDDVVANLEVSDLSVCWGPMGKLRLKAMHITTRGLDK</sequence>
<protein>
    <recommendedName>
        <fullName evidence="3">T6SS immunity protein Tdi1 C-terminal domain-containing protein</fullName>
    </recommendedName>
</protein>
<reference evidence="1 2" key="1">
    <citation type="submission" date="2019-03" db="EMBL/GenBank/DDBJ databases">
        <title>Genomic Encyclopedia of Type Strains, Phase III (KMG-III): the genomes of soil and plant-associated and newly described type strains.</title>
        <authorList>
            <person name="Whitman W."/>
        </authorList>
    </citation>
    <scope>NUCLEOTIDE SEQUENCE [LARGE SCALE GENOMIC DNA]</scope>
    <source>
        <strain evidence="1 2">VKM Ac-2573</strain>
    </source>
</reference>
<dbReference type="Proteomes" id="UP000295146">
    <property type="component" value="Unassembled WGS sequence"/>
</dbReference>
<dbReference type="RefSeq" id="WP_134104969.1">
    <property type="nucleotide sequence ID" value="NZ_SODP01000002.1"/>
</dbReference>
<dbReference type="OrthoDB" id="2988179at2"/>
<keyword evidence="2" id="KW-1185">Reference proteome</keyword>
<name>A0A4R8C3M9_9ACTN</name>
<dbReference type="EMBL" id="SODP01000002">
    <property type="protein sequence ID" value="TDW69691.1"/>
    <property type="molecule type" value="Genomic_DNA"/>
</dbReference>
<accession>A0A4R8C3M9</accession>
<evidence type="ECO:0000313" key="1">
    <source>
        <dbReference type="EMBL" id="TDW69691.1"/>
    </source>
</evidence>
<gene>
    <name evidence="1" type="ORF">EV653_3719</name>
</gene>
<evidence type="ECO:0000313" key="2">
    <source>
        <dbReference type="Proteomes" id="UP000295146"/>
    </source>
</evidence>
<comment type="caution">
    <text evidence="1">The sequence shown here is derived from an EMBL/GenBank/DDBJ whole genome shotgun (WGS) entry which is preliminary data.</text>
</comment>
<evidence type="ECO:0008006" key="3">
    <source>
        <dbReference type="Google" id="ProtNLM"/>
    </source>
</evidence>
<dbReference type="AlphaFoldDB" id="A0A4R8C3M9"/>